<dbReference type="InterPro" id="IPR010523">
    <property type="entry name" value="XylR_N"/>
</dbReference>
<dbReference type="InterPro" id="IPR051448">
    <property type="entry name" value="CdaR-like_regulators"/>
</dbReference>
<dbReference type="SUPFAM" id="SSF111126">
    <property type="entry name" value="Ligand-binding domain in the NO signalling and Golgi transport"/>
    <property type="match status" value="1"/>
</dbReference>
<dbReference type="PANTHER" id="PTHR33744">
    <property type="entry name" value="CARBOHYDRATE DIACID REGULATOR"/>
    <property type="match status" value="1"/>
</dbReference>
<proteinExistence type="inferred from homology"/>
<dbReference type="PATRIC" id="fig|1408103.3.peg.4230"/>
<dbReference type="EMBL" id="LAYY01000030">
    <property type="protein sequence ID" value="KKK36461.1"/>
    <property type="molecule type" value="Genomic_DNA"/>
</dbReference>
<dbReference type="PANTHER" id="PTHR33744:SF1">
    <property type="entry name" value="DNA-BINDING TRANSCRIPTIONAL ACTIVATOR ADER"/>
    <property type="match status" value="1"/>
</dbReference>
<evidence type="ECO:0000313" key="3">
    <source>
        <dbReference type="EMBL" id="KKK36461.1"/>
    </source>
</evidence>
<protein>
    <submittedName>
        <fullName evidence="3">Transcriptional regulator</fullName>
    </submittedName>
</protein>
<keyword evidence="4" id="KW-1185">Reference proteome</keyword>
<evidence type="ECO:0000256" key="1">
    <source>
        <dbReference type="ARBA" id="ARBA00006754"/>
    </source>
</evidence>
<dbReference type="SMART" id="SM00989">
    <property type="entry name" value="V4R"/>
    <property type="match status" value="1"/>
</dbReference>
<feature type="domain" description="4-vinyl reductase 4VR" evidence="2">
    <location>
        <begin position="117"/>
        <end position="179"/>
    </location>
</feature>
<evidence type="ECO:0000259" key="2">
    <source>
        <dbReference type="SMART" id="SM00989"/>
    </source>
</evidence>
<organism evidence="3 4">
    <name type="scientific">Mesobacillus campisalis</name>
    <dbReference type="NCBI Taxonomy" id="1408103"/>
    <lineage>
        <taxon>Bacteria</taxon>
        <taxon>Bacillati</taxon>
        <taxon>Bacillota</taxon>
        <taxon>Bacilli</taxon>
        <taxon>Bacillales</taxon>
        <taxon>Bacillaceae</taxon>
        <taxon>Mesobacillus</taxon>
    </lineage>
</organism>
<comment type="caution">
    <text evidence="3">The sequence shown here is derived from an EMBL/GenBank/DDBJ whole genome shotgun (WGS) entry which is preliminary data.</text>
</comment>
<name>A0A0M2SRZ5_9BACI</name>
<dbReference type="Pfam" id="PF02830">
    <property type="entry name" value="V4R"/>
    <property type="match status" value="1"/>
</dbReference>
<dbReference type="Pfam" id="PF17853">
    <property type="entry name" value="GGDEF_2"/>
    <property type="match status" value="1"/>
</dbReference>
<dbReference type="InterPro" id="IPR024096">
    <property type="entry name" value="NO_sig/Golgi_transp_ligand-bd"/>
</dbReference>
<accession>A0A0M2SRZ5</accession>
<dbReference type="Pfam" id="PF06505">
    <property type="entry name" value="XylR_N"/>
    <property type="match status" value="1"/>
</dbReference>
<dbReference type="InterPro" id="IPR042070">
    <property type="entry name" value="PucR_C-HTH_sf"/>
</dbReference>
<comment type="similarity">
    <text evidence="1">Belongs to the CdaR family.</text>
</comment>
<dbReference type="AlphaFoldDB" id="A0A0M2SRZ5"/>
<dbReference type="Gene3D" id="1.10.10.2840">
    <property type="entry name" value="PucR C-terminal helix-turn-helix domain"/>
    <property type="match status" value="1"/>
</dbReference>
<dbReference type="OrthoDB" id="154713at2"/>
<dbReference type="InterPro" id="IPR025736">
    <property type="entry name" value="PucR_C-HTH_dom"/>
</dbReference>
<reference evidence="3 4" key="1">
    <citation type="submission" date="2015-04" db="EMBL/GenBank/DDBJ databases">
        <title>Taxonomic description and genome sequence of Bacillus campisalis sp. nov., a novel member of the genus Bacillus isolated from solar saltern.</title>
        <authorList>
            <person name="Mathan Kumar R."/>
            <person name="Kaur G."/>
            <person name="Kumar A."/>
            <person name="Singh N.K."/>
            <person name="Kaur N."/>
            <person name="Kumar N."/>
            <person name="Mayilraj S."/>
        </authorList>
    </citation>
    <scope>NUCLEOTIDE SEQUENCE [LARGE SCALE GENOMIC DNA]</scope>
    <source>
        <strain evidence="3 4">SA2-6</strain>
    </source>
</reference>
<dbReference type="Gene3D" id="3.30.1380.20">
    <property type="entry name" value="Trafficking protein particle complex subunit 3"/>
    <property type="match status" value="1"/>
</dbReference>
<evidence type="ECO:0000313" key="4">
    <source>
        <dbReference type="Proteomes" id="UP000034166"/>
    </source>
</evidence>
<dbReference type="Proteomes" id="UP000034166">
    <property type="component" value="Unassembled WGS sequence"/>
</dbReference>
<dbReference type="InterPro" id="IPR041522">
    <property type="entry name" value="CdaR_GGDEF"/>
</dbReference>
<dbReference type="InterPro" id="IPR004096">
    <property type="entry name" value="V4R"/>
</dbReference>
<sequence length="609" mass="70330">MYVRNNLINDVFDLPKDEALHTFYERIITIPITAITALKKELVTAIGEDRTRGIFTRYGWHCGVSDGEKALTFQWEDERELIQVGPKVHILHGYLEDVIIDDMKFDEEGGLESIDVSWFNSYEAAEFLKGGIMSEEPVCHTLCGYAGGYLSTVLKKPILVKETKCTAMGHEKCEIICMPMEKWGPKLDNDYRYYQSSSMIQELDEITAKLKIERDYLNTANEVHRKLIEKLLSQQGLEAIVELLYKTTGLPAFIENEYNQIIMKSDGVEIDFDLEKMNTSATSYINVSPGKSILRTPIFFEQQIKGYCSFLYDEDQIPNDLEYMIIDQASLTASIILLNENIKINTEQNIRRDFLSDILEGRFEKEELYKLSYYLKFNPEDSYWMLTMERKINKEDMNHEIEVNEKLVRYINLFFKERQINAIVSQKLGKIIMLIEYPSFKELCVKPAKFINQLLKHCSRRFAKYTFFVGVSSVVENIGQVSMLYDETLAALKAKNTKKQVQFFEDLGIESVLFQIPDDSLINRFVHKQVGDLLEADKNMELIQTLYAYIENGININHTAKALCMSISGLRYRLSKISEILNLDLNDTKSVFSVYMALNVLKAKGQITI</sequence>
<dbReference type="Pfam" id="PF13556">
    <property type="entry name" value="HTH_30"/>
    <property type="match status" value="1"/>
</dbReference>
<gene>
    <name evidence="3" type="ORF">WQ57_19105</name>
</gene>